<feature type="region of interest" description="Disordered" evidence="1">
    <location>
        <begin position="29"/>
        <end position="50"/>
    </location>
</feature>
<keyword evidence="3" id="KW-1185">Reference proteome</keyword>
<gene>
    <name evidence="2" type="ORF">NCTC12967_02925</name>
</gene>
<dbReference type="Proteomes" id="UP000273044">
    <property type="component" value="Chromosome"/>
</dbReference>
<evidence type="ECO:0000313" key="3">
    <source>
        <dbReference type="Proteomes" id="UP000273044"/>
    </source>
</evidence>
<evidence type="ECO:0000313" key="2">
    <source>
        <dbReference type="EMBL" id="VEH71599.1"/>
    </source>
</evidence>
<evidence type="ECO:0000256" key="1">
    <source>
        <dbReference type="SAM" id="MobiDB-lite"/>
    </source>
</evidence>
<reference evidence="2 3" key="1">
    <citation type="submission" date="2018-12" db="EMBL/GenBank/DDBJ databases">
        <authorList>
            <consortium name="Pathogen Informatics"/>
        </authorList>
    </citation>
    <scope>NUCLEOTIDE SEQUENCE [LARGE SCALE GENOMIC DNA]</scope>
    <source>
        <strain evidence="2 3">NCTC12967</strain>
    </source>
</reference>
<proteinExistence type="predicted"/>
<dbReference type="EMBL" id="LR134406">
    <property type="protein sequence ID" value="VEH71599.1"/>
    <property type="molecule type" value="Genomic_DNA"/>
</dbReference>
<protein>
    <submittedName>
        <fullName evidence="2">Uncharacterized protein</fullName>
    </submittedName>
</protein>
<sequence length="50" mass="5346">MDGLAGYKTAAVEAIEAVVTVMDLFHDGGPGRRQPLMRPTKYPEASMPLG</sequence>
<dbReference type="AlphaFoldDB" id="A0A3S4Y9C7"/>
<accession>A0A3S4Y9C7</accession>
<organism evidence="2 3">
    <name type="scientific">Arachnia propionica</name>
    <dbReference type="NCBI Taxonomy" id="1750"/>
    <lineage>
        <taxon>Bacteria</taxon>
        <taxon>Bacillati</taxon>
        <taxon>Actinomycetota</taxon>
        <taxon>Actinomycetes</taxon>
        <taxon>Propionibacteriales</taxon>
        <taxon>Propionibacteriaceae</taxon>
        <taxon>Arachnia</taxon>
    </lineage>
</organism>
<name>A0A3S4Y9C7_9ACTN</name>